<dbReference type="PROSITE" id="PS50011">
    <property type="entry name" value="PROTEIN_KINASE_DOM"/>
    <property type="match status" value="1"/>
</dbReference>
<evidence type="ECO:0000259" key="1">
    <source>
        <dbReference type="PROSITE" id="PS50011"/>
    </source>
</evidence>
<dbReference type="GO" id="GO:0005524">
    <property type="term" value="F:ATP binding"/>
    <property type="evidence" value="ECO:0007669"/>
    <property type="project" value="InterPro"/>
</dbReference>
<sequence length="407" mass="46870">MPIYSTSKIAITTAAIALIVPALLRFRKVRRPGAITDIAPKTLPWSRLSSLFFSQLPKDLTHWTVSNEFNSELLRAEVAACRKAWDYLEPIFASHGYTFYKLFTPSGSLLIANPSGPEVQATSLPTHPYARRVYDKDIQMLFSTTSMQIWPARDSLGREVVIKVIADDTNTEEYEIFKILNTAEMRSDPRNHTIPIIEFIRVEKYTFVVMPRWYGGLWLDFGVVNELMWFAQSMLEVFDFLHEHRIVHFDFLEQNLGINVLSDVNQPYITGLLDPSVTKYALFDFGHSKQYPLDCDINEVEETRFFGFDLRGMHEPEGPYNPFQVEMYSVGLVLQINIRHVEHVVPELGPFFDAMLEDSPAKRLTARQALHAFQKIYESLSDEQLHAKVDMLLWEHGKITPKRTAMS</sequence>
<feature type="domain" description="Protein kinase" evidence="1">
    <location>
        <begin position="85"/>
        <end position="407"/>
    </location>
</feature>
<gene>
    <name evidence="2" type="ORF">HYPSUDRAFT_44512</name>
</gene>
<dbReference type="OMA" id="DSMMEND"/>
<dbReference type="OrthoDB" id="3224178at2759"/>
<proteinExistence type="predicted"/>
<accession>A0A0D2PGN1</accession>
<reference evidence="3" key="1">
    <citation type="submission" date="2014-04" db="EMBL/GenBank/DDBJ databases">
        <title>Evolutionary Origins and Diversification of the Mycorrhizal Mutualists.</title>
        <authorList>
            <consortium name="DOE Joint Genome Institute"/>
            <consortium name="Mycorrhizal Genomics Consortium"/>
            <person name="Kohler A."/>
            <person name="Kuo A."/>
            <person name="Nagy L.G."/>
            <person name="Floudas D."/>
            <person name="Copeland A."/>
            <person name="Barry K.W."/>
            <person name="Cichocki N."/>
            <person name="Veneault-Fourrey C."/>
            <person name="LaButti K."/>
            <person name="Lindquist E.A."/>
            <person name="Lipzen A."/>
            <person name="Lundell T."/>
            <person name="Morin E."/>
            <person name="Murat C."/>
            <person name="Riley R."/>
            <person name="Ohm R."/>
            <person name="Sun H."/>
            <person name="Tunlid A."/>
            <person name="Henrissat B."/>
            <person name="Grigoriev I.V."/>
            <person name="Hibbett D.S."/>
            <person name="Martin F."/>
        </authorList>
    </citation>
    <scope>NUCLEOTIDE SEQUENCE [LARGE SCALE GENOMIC DNA]</scope>
    <source>
        <strain evidence="3">FD-334 SS-4</strain>
    </source>
</reference>
<protein>
    <recommendedName>
        <fullName evidence="1">Protein kinase domain-containing protein</fullName>
    </recommendedName>
</protein>
<dbReference type="Proteomes" id="UP000054270">
    <property type="component" value="Unassembled WGS sequence"/>
</dbReference>
<dbReference type="AlphaFoldDB" id="A0A0D2PGN1"/>
<evidence type="ECO:0000313" key="3">
    <source>
        <dbReference type="Proteomes" id="UP000054270"/>
    </source>
</evidence>
<dbReference type="InterPro" id="IPR000719">
    <property type="entry name" value="Prot_kinase_dom"/>
</dbReference>
<name>A0A0D2PGN1_HYPSF</name>
<keyword evidence="3" id="KW-1185">Reference proteome</keyword>
<dbReference type="GO" id="GO:0004672">
    <property type="term" value="F:protein kinase activity"/>
    <property type="evidence" value="ECO:0007669"/>
    <property type="project" value="InterPro"/>
</dbReference>
<dbReference type="InterPro" id="IPR011009">
    <property type="entry name" value="Kinase-like_dom_sf"/>
</dbReference>
<organism evidence="2 3">
    <name type="scientific">Hypholoma sublateritium (strain FD-334 SS-4)</name>
    <dbReference type="NCBI Taxonomy" id="945553"/>
    <lineage>
        <taxon>Eukaryota</taxon>
        <taxon>Fungi</taxon>
        <taxon>Dikarya</taxon>
        <taxon>Basidiomycota</taxon>
        <taxon>Agaricomycotina</taxon>
        <taxon>Agaricomycetes</taxon>
        <taxon>Agaricomycetidae</taxon>
        <taxon>Agaricales</taxon>
        <taxon>Agaricineae</taxon>
        <taxon>Strophariaceae</taxon>
        <taxon>Hypholoma</taxon>
    </lineage>
</organism>
<dbReference type="Gene3D" id="1.10.510.10">
    <property type="entry name" value="Transferase(Phosphotransferase) domain 1"/>
    <property type="match status" value="1"/>
</dbReference>
<dbReference type="EMBL" id="KN817580">
    <property type="protein sequence ID" value="KJA19245.1"/>
    <property type="molecule type" value="Genomic_DNA"/>
</dbReference>
<dbReference type="SUPFAM" id="SSF56112">
    <property type="entry name" value="Protein kinase-like (PK-like)"/>
    <property type="match status" value="1"/>
</dbReference>
<evidence type="ECO:0000313" key="2">
    <source>
        <dbReference type="EMBL" id="KJA19245.1"/>
    </source>
</evidence>